<protein>
    <submittedName>
        <fullName evidence="1">Uncharacterized protein</fullName>
    </submittedName>
</protein>
<gene>
    <name evidence="1" type="ORF">U9M48_037825</name>
</gene>
<accession>A0AAQ3UI13</accession>
<evidence type="ECO:0000313" key="1">
    <source>
        <dbReference type="EMBL" id="WVZ91688.1"/>
    </source>
</evidence>
<evidence type="ECO:0000313" key="2">
    <source>
        <dbReference type="Proteomes" id="UP001341281"/>
    </source>
</evidence>
<reference evidence="1 2" key="1">
    <citation type="submission" date="2024-02" db="EMBL/GenBank/DDBJ databases">
        <title>High-quality chromosome-scale genome assembly of Pensacola bahiagrass (Paspalum notatum Flugge var. saurae).</title>
        <authorList>
            <person name="Vega J.M."/>
            <person name="Podio M."/>
            <person name="Orjuela J."/>
            <person name="Siena L.A."/>
            <person name="Pessino S.C."/>
            <person name="Combes M.C."/>
            <person name="Mariac C."/>
            <person name="Albertini E."/>
            <person name="Pupilli F."/>
            <person name="Ortiz J.P.A."/>
            <person name="Leblanc O."/>
        </authorList>
    </citation>
    <scope>NUCLEOTIDE SEQUENCE [LARGE SCALE GENOMIC DNA]</scope>
    <source>
        <strain evidence="1">R1</strain>
        <tissue evidence="1">Leaf</tissue>
    </source>
</reference>
<sequence>MGTVDVHLTLLPYRCPPSPVPSLPNAPLSICAVRLESVHQIKRRTAPAPGALHPEGVISLAMQGFHLKTENPKPSSSDRNDKIDCSYMYNFFLYGMVVSKGCTMKVACD</sequence>
<keyword evidence="2" id="KW-1185">Reference proteome</keyword>
<proteinExistence type="predicted"/>
<name>A0AAQ3UI13_PASNO</name>
<dbReference type="EMBL" id="CP144753">
    <property type="protein sequence ID" value="WVZ91688.1"/>
    <property type="molecule type" value="Genomic_DNA"/>
</dbReference>
<dbReference type="Proteomes" id="UP001341281">
    <property type="component" value="Chromosome 09"/>
</dbReference>
<dbReference type="AlphaFoldDB" id="A0AAQ3UI13"/>
<organism evidence="1 2">
    <name type="scientific">Paspalum notatum var. saurae</name>
    <dbReference type="NCBI Taxonomy" id="547442"/>
    <lineage>
        <taxon>Eukaryota</taxon>
        <taxon>Viridiplantae</taxon>
        <taxon>Streptophyta</taxon>
        <taxon>Embryophyta</taxon>
        <taxon>Tracheophyta</taxon>
        <taxon>Spermatophyta</taxon>
        <taxon>Magnoliopsida</taxon>
        <taxon>Liliopsida</taxon>
        <taxon>Poales</taxon>
        <taxon>Poaceae</taxon>
        <taxon>PACMAD clade</taxon>
        <taxon>Panicoideae</taxon>
        <taxon>Andropogonodae</taxon>
        <taxon>Paspaleae</taxon>
        <taxon>Paspalinae</taxon>
        <taxon>Paspalum</taxon>
    </lineage>
</organism>